<evidence type="ECO:0000259" key="1">
    <source>
        <dbReference type="Pfam" id="PF03732"/>
    </source>
</evidence>
<accession>A0AAV9L6J0</accession>
<dbReference type="AlphaFoldDB" id="A0AAV9L6J0"/>
<dbReference type="PANTHER" id="PTHR33223">
    <property type="entry name" value="CCHC-TYPE DOMAIN-CONTAINING PROTEIN"/>
    <property type="match status" value="1"/>
</dbReference>
<reference evidence="2 3" key="1">
    <citation type="submission" date="2023-10" db="EMBL/GenBank/DDBJ databases">
        <title>Genome-Wide Identification Analysis in wild type Solanum Pinnatisectum Reveals Some Genes Defensing Phytophthora Infestans.</title>
        <authorList>
            <person name="Sun C."/>
        </authorList>
    </citation>
    <scope>NUCLEOTIDE SEQUENCE [LARGE SCALE GENOMIC DNA]</scope>
    <source>
        <strain evidence="2">LQN</strain>
        <tissue evidence="2">Leaf</tissue>
    </source>
</reference>
<dbReference type="PANTHER" id="PTHR33223:SF11">
    <property type="entry name" value="ELEMENT PROTEIN, PUTATIVE-RELATED"/>
    <property type="match status" value="1"/>
</dbReference>
<evidence type="ECO:0000313" key="3">
    <source>
        <dbReference type="Proteomes" id="UP001311915"/>
    </source>
</evidence>
<proteinExistence type="predicted"/>
<dbReference type="EMBL" id="JAWPEI010000007">
    <property type="protein sequence ID" value="KAK4721330.1"/>
    <property type="molecule type" value="Genomic_DNA"/>
</dbReference>
<dbReference type="Proteomes" id="UP001311915">
    <property type="component" value="Unassembled WGS sequence"/>
</dbReference>
<comment type="caution">
    <text evidence="2">The sequence shown here is derived from an EMBL/GenBank/DDBJ whole genome shotgun (WGS) entry which is preliminary data.</text>
</comment>
<organism evidence="2 3">
    <name type="scientific">Solanum pinnatisectum</name>
    <name type="common">tansyleaf nightshade</name>
    <dbReference type="NCBI Taxonomy" id="50273"/>
    <lineage>
        <taxon>Eukaryota</taxon>
        <taxon>Viridiplantae</taxon>
        <taxon>Streptophyta</taxon>
        <taxon>Embryophyta</taxon>
        <taxon>Tracheophyta</taxon>
        <taxon>Spermatophyta</taxon>
        <taxon>Magnoliopsida</taxon>
        <taxon>eudicotyledons</taxon>
        <taxon>Gunneridae</taxon>
        <taxon>Pentapetalae</taxon>
        <taxon>asterids</taxon>
        <taxon>lamiids</taxon>
        <taxon>Solanales</taxon>
        <taxon>Solanaceae</taxon>
        <taxon>Solanoideae</taxon>
        <taxon>Solaneae</taxon>
        <taxon>Solanum</taxon>
    </lineage>
</organism>
<sequence>MAKLRSVCKSCVRWPELDINVLRLRVFPLSLTGDVVVWFSKLPYNSIHTWHELHKVFMAKYFPLSKKMNHKDKLNNFVALLGEFVSSSWNRFTAFIRSVPNHCIDDESLKEYFYRGQDDNGKVVLDTIAGGSYGECTFEEIAEKLENISRNNKAWSTRKSDTGRSIFAVQDPPSQSADDIHEKMAQIRTELGLVLKHVSRGAEKVNAVNYLTRTPPPPVEECYYEEEAYLVNDQTGGFQANAQGSNSDNWRQCQGNQVEPYIPPANQEYGNRDAEGSISHIEDMMQKMMKRFDSTDKNVKEMRNDLSGIGQNVDAHAVSIK</sequence>
<gene>
    <name evidence="2" type="ORF">R3W88_011563</name>
</gene>
<name>A0AAV9L6J0_9SOLN</name>
<dbReference type="Pfam" id="PF03732">
    <property type="entry name" value="Retrotrans_gag"/>
    <property type="match status" value="1"/>
</dbReference>
<keyword evidence="3" id="KW-1185">Reference proteome</keyword>
<dbReference type="InterPro" id="IPR005162">
    <property type="entry name" value="Retrotrans_gag_dom"/>
</dbReference>
<feature type="domain" description="Retrotransposon gag" evidence="1">
    <location>
        <begin position="26"/>
        <end position="116"/>
    </location>
</feature>
<evidence type="ECO:0000313" key="2">
    <source>
        <dbReference type="EMBL" id="KAK4721330.1"/>
    </source>
</evidence>
<protein>
    <recommendedName>
        <fullName evidence="1">Retrotransposon gag domain-containing protein</fullName>
    </recommendedName>
</protein>